<gene>
    <name evidence="2" type="ORF">GY169_12870</name>
</gene>
<feature type="chain" id="PRO_5026341805" description="Lipoprotein" evidence="1">
    <location>
        <begin position="23"/>
        <end position="143"/>
    </location>
</feature>
<evidence type="ECO:0000256" key="1">
    <source>
        <dbReference type="SAM" id="SignalP"/>
    </source>
</evidence>
<protein>
    <recommendedName>
        <fullName evidence="4">Lipoprotein</fullName>
    </recommendedName>
</protein>
<keyword evidence="1" id="KW-0732">Signal</keyword>
<feature type="signal peptide" evidence="1">
    <location>
        <begin position="1"/>
        <end position="22"/>
    </location>
</feature>
<dbReference type="PROSITE" id="PS51257">
    <property type="entry name" value="PROKAR_LIPOPROTEIN"/>
    <property type="match status" value="1"/>
</dbReference>
<dbReference type="EMBL" id="CP050321">
    <property type="protein sequence ID" value="QIR27638.1"/>
    <property type="molecule type" value="Genomic_DNA"/>
</dbReference>
<accession>A0A6G9RLM9</accession>
<reference evidence="2 3" key="1">
    <citation type="submission" date="2020-02" db="EMBL/GenBank/DDBJ databases">
        <title>Whole genome PO2S7.</title>
        <authorList>
            <person name="Singha K.M."/>
        </authorList>
    </citation>
    <scope>NUCLEOTIDE SEQUENCE [LARGE SCALE GENOMIC DNA]</scope>
    <source>
        <strain evidence="2 3">PO2S7</strain>
    </source>
</reference>
<dbReference type="AlphaFoldDB" id="A0A6G9RLM9"/>
<dbReference type="Proteomes" id="UP000503580">
    <property type="component" value="Chromosome"/>
</dbReference>
<keyword evidence="3" id="KW-1185">Reference proteome</keyword>
<organism evidence="2 3">
    <name type="scientific">Kluyvera genomosp. 3</name>
    <dbReference type="NCBI Taxonomy" id="2774055"/>
    <lineage>
        <taxon>Bacteria</taxon>
        <taxon>Pseudomonadati</taxon>
        <taxon>Pseudomonadota</taxon>
        <taxon>Gammaproteobacteria</taxon>
        <taxon>Enterobacterales</taxon>
        <taxon>Enterobacteriaceae</taxon>
        <taxon>Kluyvera</taxon>
    </lineage>
</organism>
<dbReference type="RefSeq" id="WP_167575981.1">
    <property type="nucleotide sequence ID" value="NZ_CP050321.1"/>
</dbReference>
<dbReference type="KEGG" id="kgn:GY169_12870"/>
<sequence>MKINILVFAATLIGLTGCSTSAVDPLQAKPIPAARILTNGTGESVITVTRDNGWLVGGGCFVEVIIDGKPYARIDTGELISIKTNPGRHILGISGDSQGKGLCGAKIGQPMKETSTQITVGETQRFRITGDTNTGLDIRPSSI</sequence>
<evidence type="ECO:0008006" key="4">
    <source>
        <dbReference type="Google" id="ProtNLM"/>
    </source>
</evidence>
<proteinExistence type="predicted"/>
<name>A0A6G9RLM9_9ENTR</name>
<evidence type="ECO:0000313" key="3">
    <source>
        <dbReference type="Proteomes" id="UP000503580"/>
    </source>
</evidence>
<evidence type="ECO:0000313" key="2">
    <source>
        <dbReference type="EMBL" id="QIR27638.1"/>
    </source>
</evidence>